<name>A0A2S6NKL7_RHOGL</name>
<protein>
    <recommendedName>
        <fullName evidence="4">DUF983 domain-containing protein</fullName>
    </recommendedName>
</protein>
<keyword evidence="3" id="KW-1185">Reference proteome</keyword>
<accession>A0A2S6NKL7</accession>
<sequence>MAEPSISLVQAALRCRCPRCGQGKLFTGVLTLRPACPVCGLNLTQADTGDAGAVGVIIVLGAIIIVLAFWVDFRFSPPLWVHAILWPTVTIPLAILIMRPVKAALVAAQYHTRSSEMDL</sequence>
<dbReference type="InterPro" id="IPR009325">
    <property type="entry name" value="DUF983"/>
</dbReference>
<evidence type="ECO:0008006" key="4">
    <source>
        <dbReference type="Google" id="ProtNLM"/>
    </source>
</evidence>
<comment type="caution">
    <text evidence="2">The sequence shown here is derived from an EMBL/GenBank/DDBJ whole genome shotgun (WGS) entry which is preliminary data.</text>
</comment>
<organism evidence="2 3">
    <name type="scientific">Rhodopila globiformis</name>
    <name type="common">Rhodopseudomonas globiformis</name>
    <dbReference type="NCBI Taxonomy" id="1071"/>
    <lineage>
        <taxon>Bacteria</taxon>
        <taxon>Pseudomonadati</taxon>
        <taxon>Pseudomonadota</taxon>
        <taxon>Alphaproteobacteria</taxon>
        <taxon>Acetobacterales</taxon>
        <taxon>Acetobacteraceae</taxon>
        <taxon>Rhodopila</taxon>
    </lineage>
</organism>
<keyword evidence="1" id="KW-0812">Transmembrane</keyword>
<dbReference type="OrthoDB" id="9799456at2"/>
<evidence type="ECO:0000256" key="1">
    <source>
        <dbReference type="SAM" id="Phobius"/>
    </source>
</evidence>
<feature type="transmembrane region" description="Helical" evidence="1">
    <location>
        <begin position="51"/>
        <end position="73"/>
    </location>
</feature>
<keyword evidence="1" id="KW-1133">Transmembrane helix</keyword>
<dbReference type="RefSeq" id="WP_104518142.1">
    <property type="nucleotide sequence ID" value="NZ_NHRY01000070.1"/>
</dbReference>
<evidence type="ECO:0000313" key="2">
    <source>
        <dbReference type="EMBL" id="PPQ35619.1"/>
    </source>
</evidence>
<dbReference type="EMBL" id="NHRY01000070">
    <property type="protein sequence ID" value="PPQ35619.1"/>
    <property type="molecule type" value="Genomic_DNA"/>
</dbReference>
<keyword evidence="1" id="KW-0472">Membrane</keyword>
<proteinExistence type="predicted"/>
<dbReference type="Proteomes" id="UP000239724">
    <property type="component" value="Unassembled WGS sequence"/>
</dbReference>
<feature type="transmembrane region" description="Helical" evidence="1">
    <location>
        <begin position="79"/>
        <end position="98"/>
    </location>
</feature>
<reference evidence="2 3" key="1">
    <citation type="journal article" date="2018" name="Arch. Microbiol.">
        <title>New insights into the metabolic potential of the phototrophic purple bacterium Rhodopila globiformis DSM 161(T) from its draft genome sequence and evidence for a vanadium-dependent nitrogenase.</title>
        <authorList>
            <person name="Imhoff J.F."/>
            <person name="Rahn T."/>
            <person name="Kunzel S."/>
            <person name="Neulinger S.C."/>
        </authorList>
    </citation>
    <scope>NUCLEOTIDE SEQUENCE [LARGE SCALE GENOMIC DNA]</scope>
    <source>
        <strain evidence="2 3">DSM 161</strain>
    </source>
</reference>
<gene>
    <name evidence="2" type="ORF">CCS01_07045</name>
</gene>
<dbReference type="Pfam" id="PF06170">
    <property type="entry name" value="DUF983"/>
    <property type="match status" value="1"/>
</dbReference>
<evidence type="ECO:0000313" key="3">
    <source>
        <dbReference type="Proteomes" id="UP000239724"/>
    </source>
</evidence>
<dbReference type="AlphaFoldDB" id="A0A2S6NKL7"/>